<protein>
    <submittedName>
        <fullName evidence="1">Uncharacterized protein</fullName>
    </submittedName>
</protein>
<gene>
    <name evidence="1" type="ORF">DdX_19945</name>
</gene>
<keyword evidence="2" id="KW-1185">Reference proteome</keyword>
<sequence length="78" mass="8350">MWGTTLNSWMASVPTCGRSEMAASHVGYDPEQLDGLCAHLRAVRDGFSVATGFANSSSPTFIVNGCGEDPMPFNWPDP</sequence>
<proteinExistence type="predicted"/>
<evidence type="ECO:0000313" key="2">
    <source>
        <dbReference type="Proteomes" id="UP001201812"/>
    </source>
</evidence>
<dbReference type="AlphaFoldDB" id="A0AAD4QTX4"/>
<comment type="caution">
    <text evidence="1">The sequence shown here is derived from an EMBL/GenBank/DDBJ whole genome shotgun (WGS) entry which is preliminary data.</text>
</comment>
<evidence type="ECO:0000313" key="1">
    <source>
        <dbReference type="EMBL" id="KAI1694777.1"/>
    </source>
</evidence>
<reference evidence="1" key="1">
    <citation type="submission" date="2022-01" db="EMBL/GenBank/DDBJ databases">
        <title>Genome Sequence Resource for Two Populations of Ditylenchus destructor, the Migratory Endoparasitic Phytonematode.</title>
        <authorList>
            <person name="Zhang H."/>
            <person name="Lin R."/>
            <person name="Xie B."/>
        </authorList>
    </citation>
    <scope>NUCLEOTIDE SEQUENCE</scope>
    <source>
        <strain evidence="1">BazhouSP</strain>
    </source>
</reference>
<dbReference type="EMBL" id="JAKKPZ010000473">
    <property type="protein sequence ID" value="KAI1694777.1"/>
    <property type="molecule type" value="Genomic_DNA"/>
</dbReference>
<dbReference type="Proteomes" id="UP001201812">
    <property type="component" value="Unassembled WGS sequence"/>
</dbReference>
<organism evidence="1 2">
    <name type="scientific">Ditylenchus destructor</name>
    <dbReference type="NCBI Taxonomy" id="166010"/>
    <lineage>
        <taxon>Eukaryota</taxon>
        <taxon>Metazoa</taxon>
        <taxon>Ecdysozoa</taxon>
        <taxon>Nematoda</taxon>
        <taxon>Chromadorea</taxon>
        <taxon>Rhabditida</taxon>
        <taxon>Tylenchina</taxon>
        <taxon>Tylenchomorpha</taxon>
        <taxon>Sphaerularioidea</taxon>
        <taxon>Anguinidae</taxon>
        <taxon>Anguininae</taxon>
        <taxon>Ditylenchus</taxon>
    </lineage>
</organism>
<name>A0AAD4QTX4_9BILA</name>
<accession>A0AAD4QTX4</accession>